<keyword evidence="2" id="KW-0378">Hydrolase</keyword>
<dbReference type="PRINTS" id="PR00111">
    <property type="entry name" value="ABHYDROLASE"/>
</dbReference>
<keyword evidence="3" id="KW-1185">Reference proteome</keyword>
<comment type="caution">
    <text evidence="2">The sequence shown here is derived from an EMBL/GenBank/DDBJ whole genome shotgun (WGS) entry which is preliminary data.</text>
</comment>
<sequence>MLRFIKWLAILLLVALAALFFWGYAPDTEAAQMERKYGSAASRFAELEPGLRVHYRDEGKSDGRVLVLIHGSNASLHTWEPWVKALGKDYRVISLDLPGHGLTGRNPAGVYDNASYVSVVDRLLTKLNVDNAVIGGNSMGGGVSWLFALTHPEKVDALLLVDASGQPHAKSGNLPLGFKLMRMPVIKEAVRFIAPRSIFESSVKTSMSVQSKINDQLIDRYWELNRYPGNREATMQRFSSLKNMTPGTKERLSAIKAPVLILWGAEDNLIPVTSSKWFAEAIPEAKLVIYPNVGHIPMEEIPEKSANDVKIWLDSLAVKTPKV</sequence>
<organism evidence="2 3">
    <name type="scientific">Sphingorhabdus wooponensis</name>
    <dbReference type="NCBI Taxonomy" id="940136"/>
    <lineage>
        <taxon>Bacteria</taxon>
        <taxon>Pseudomonadati</taxon>
        <taxon>Pseudomonadota</taxon>
        <taxon>Alphaproteobacteria</taxon>
        <taxon>Sphingomonadales</taxon>
        <taxon>Sphingomonadaceae</taxon>
        <taxon>Sphingorhabdus</taxon>
    </lineage>
</organism>
<reference evidence="2 3" key="1">
    <citation type="submission" date="2018-12" db="EMBL/GenBank/DDBJ databases">
        <authorList>
            <person name="Kim S.-J."/>
            <person name="Jung G.-Y."/>
        </authorList>
    </citation>
    <scope>NUCLEOTIDE SEQUENCE [LARGE SCALE GENOMIC DNA]</scope>
    <source>
        <strain evidence="2 3">03SU3-P</strain>
    </source>
</reference>
<dbReference type="PANTHER" id="PTHR46438:SF11">
    <property type="entry name" value="LIPASE-RELATED"/>
    <property type="match status" value="1"/>
</dbReference>
<accession>A0A3R8Q9B0</accession>
<dbReference type="InterPro" id="IPR000073">
    <property type="entry name" value="AB_hydrolase_1"/>
</dbReference>
<dbReference type="PANTHER" id="PTHR46438">
    <property type="entry name" value="ALPHA/BETA-HYDROLASES SUPERFAMILY PROTEIN"/>
    <property type="match status" value="1"/>
</dbReference>
<evidence type="ECO:0000259" key="1">
    <source>
        <dbReference type="Pfam" id="PF00561"/>
    </source>
</evidence>
<evidence type="ECO:0000313" key="3">
    <source>
        <dbReference type="Proteomes" id="UP000268553"/>
    </source>
</evidence>
<dbReference type="InterPro" id="IPR029058">
    <property type="entry name" value="AB_hydrolase_fold"/>
</dbReference>
<name>A0A3R8Q9B0_9SPHN</name>
<evidence type="ECO:0000313" key="2">
    <source>
        <dbReference type="EMBL" id="RRQ52460.1"/>
    </source>
</evidence>
<dbReference type="Proteomes" id="UP000268553">
    <property type="component" value="Unassembled WGS sequence"/>
</dbReference>
<feature type="domain" description="AB hydrolase-1" evidence="1">
    <location>
        <begin position="65"/>
        <end position="300"/>
    </location>
</feature>
<protein>
    <submittedName>
        <fullName evidence="2">Alpha/beta hydrolase</fullName>
    </submittedName>
</protein>
<dbReference type="RefSeq" id="WP_125230478.1">
    <property type="nucleotide sequence ID" value="NZ_RWJI01000001.1"/>
</dbReference>
<dbReference type="AlphaFoldDB" id="A0A3R8Q9B0"/>
<dbReference type="Gene3D" id="3.40.50.1820">
    <property type="entry name" value="alpha/beta hydrolase"/>
    <property type="match status" value="1"/>
</dbReference>
<dbReference type="OrthoDB" id="9804723at2"/>
<dbReference type="SUPFAM" id="SSF53474">
    <property type="entry name" value="alpha/beta-Hydrolases"/>
    <property type="match status" value="1"/>
</dbReference>
<dbReference type="EMBL" id="RWJI01000001">
    <property type="protein sequence ID" value="RRQ52460.1"/>
    <property type="molecule type" value="Genomic_DNA"/>
</dbReference>
<gene>
    <name evidence="2" type="ORF">D7D48_06355</name>
</gene>
<dbReference type="Pfam" id="PF00561">
    <property type="entry name" value="Abhydrolase_1"/>
    <property type="match status" value="1"/>
</dbReference>
<proteinExistence type="predicted"/>
<dbReference type="GO" id="GO:0016787">
    <property type="term" value="F:hydrolase activity"/>
    <property type="evidence" value="ECO:0007669"/>
    <property type="project" value="UniProtKB-KW"/>
</dbReference>